<evidence type="ECO:0000313" key="3">
    <source>
        <dbReference type="EMBL" id="WPH04959.1"/>
    </source>
</evidence>
<dbReference type="SMART" id="SM00886">
    <property type="entry name" value="Dabb"/>
    <property type="match status" value="1"/>
</dbReference>
<organism evidence="3 4">
    <name type="scientific">Acrodontium crateriforme</name>
    <dbReference type="NCBI Taxonomy" id="150365"/>
    <lineage>
        <taxon>Eukaryota</taxon>
        <taxon>Fungi</taxon>
        <taxon>Dikarya</taxon>
        <taxon>Ascomycota</taxon>
        <taxon>Pezizomycotina</taxon>
        <taxon>Dothideomycetes</taxon>
        <taxon>Dothideomycetidae</taxon>
        <taxon>Mycosphaerellales</taxon>
        <taxon>Teratosphaeriaceae</taxon>
        <taxon>Acrodontium</taxon>
    </lineage>
</organism>
<protein>
    <recommendedName>
        <fullName evidence="2">Stress-response A/B barrel domain-containing protein</fullName>
    </recommendedName>
</protein>
<dbReference type="AlphaFoldDB" id="A0AAQ3MBT8"/>
<gene>
    <name evidence="3" type="ORF">R9X50_00785600</name>
</gene>
<accession>A0AAQ3MBT8</accession>
<comment type="subunit">
    <text evidence="1">Homodimer.</text>
</comment>
<evidence type="ECO:0000313" key="4">
    <source>
        <dbReference type="Proteomes" id="UP001303373"/>
    </source>
</evidence>
<dbReference type="InterPro" id="IPR013097">
    <property type="entry name" value="Dabb"/>
</dbReference>
<evidence type="ECO:0000256" key="1">
    <source>
        <dbReference type="ARBA" id="ARBA00011738"/>
    </source>
</evidence>
<dbReference type="InterPro" id="IPR044662">
    <property type="entry name" value="HS1/DABB1-like"/>
</dbReference>
<dbReference type="EMBL" id="CP138593">
    <property type="protein sequence ID" value="WPH04959.1"/>
    <property type="molecule type" value="Genomic_DNA"/>
</dbReference>
<feature type="domain" description="Stress-response A/B barrel" evidence="2">
    <location>
        <begin position="3"/>
        <end position="105"/>
    </location>
</feature>
<dbReference type="PANTHER" id="PTHR33178">
    <property type="match status" value="1"/>
</dbReference>
<evidence type="ECO:0000259" key="2">
    <source>
        <dbReference type="PROSITE" id="PS51502"/>
    </source>
</evidence>
<dbReference type="Gene3D" id="3.30.70.100">
    <property type="match status" value="1"/>
</dbReference>
<reference evidence="3 4" key="1">
    <citation type="submission" date="2023-11" db="EMBL/GenBank/DDBJ databases">
        <title>An acidophilic fungus is an integral part of prey digestion in a carnivorous sundew plant.</title>
        <authorList>
            <person name="Tsai I.J."/>
        </authorList>
    </citation>
    <scope>NUCLEOTIDE SEQUENCE [LARGE SCALE GENOMIC DNA]</scope>
    <source>
        <strain evidence="3">169a</strain>
    </source>
</reference>
<dbReference type="InterPro" id="IPR011008">
    <property type="entry name" value="Dimeric_a/b-barrel"/>
</dbReference>
<dbReference type="Proteomes" id="UP001303373">
    <property type="component" value="Chromosome 14"/>
</dbReference>
<proteinExistence type="predicted"/>
<dbReference type="PROSITE" id="PS51502">
    <property type="entry name" value="S_R_A_B_BARREL"/>
    <property type="match status" value="1"/>
</dbReference>
<dbReference type="SUPFAM" id="SSF54909">
    <property type="entry name" value="Dimeric alpha+beta barrel"/>
    <property type="match status" value="1"/>
</dbReference>
<keyword evidence="4" id="KW-1185">Reference proteome</keyword>
<name>A0AAQ3MBT8_9PEZI</name>
<dbReference type="Pfam" id="PF07876">
    <property type="entry name" value="Dabb"/>
    <property type="match status" value="1"/>
</dbReference>
<dbReference type="PANTHER" id="PTHR33178:SF10">
    <property type="entry name" value="STRESS-RESPONSE A_B BARREL DOMAIN-CONTAINING PROTEIN"/>
    <property type="match status" value="1"/>
</dbReference>
<sequence>MPIMHIVLFEFKPTLHKAQVDDICTRMLALPQKCRHPSTGQLYLKSHSGGRDTSPEGLQGAFTHGFISEFANEEDRKYYLEKDPDHLAFVKSLDGLVENVRVVDFEPGKF</sequence>